<proteinExistence type="predicted"/>
<dbReference type="InterPro" id="IPR010402">
    <property type="entry name" value="CCT_domain"/>
</dbReference>
<reference evidence="5" key="1">
    <citation type="submission" date="2021-01" db="EMBL/GenBank/DDBJ databases">
        <authorList>
            <person name="Corre E."/>
            <person name="Pelletier E."/>
            <person name="Niang G."/>
            <person name="Scheremetjew M."/>
            <person name="Finn R."/>
            <person name="Kale V."/>
            <person name="Holt S."/>
            <person name="Cochrane G."/>
            <person name="Meng A."/>
            <person name="Brown T."/>
            <person name="Cohen L."/>
        </authorList>
    </citation>
    <scope>NUCLEOTIDE SEQUENCE</scope>
    <source>
        <strain evidence="5">Ms1</strain>
    </source>
</reference>
<evidence type="ECO:0000256" key="1">
    <source>
        <dbReference type="ARBA" id="ARBA00004123"/>
    </source>
</evidence>
<dbReference type="PANTHER" id="PTHR31319:SF77">
    <property type="entry name" value="ZINC FINGER PROTEIN CONSTANS-LIKE 4"/>
    <property type="match status" value="1"/>
</dbReference>
<keyword evidence="2" id="KW-0539">Nucleus</keyword>
<protein>
    <recommendedName>
        <fullName evidence="4">CCT domain-containing protein</fullName>
    </recommendedName>
</protein>
<dbReference type="EMBL" id="HBFS01025935">
    <property type="protein sequence ID" value="CAD8924133.1"/>
    <property type="molecule type" value="Transcribed_RNA"/>
</dbReference>
<evidence type="ECO:0000256" key="2">
    <source>
        <dbReference type="ARBA" id="ARBA00023242"/>
    </source>
</evidence>
<comment type="subcellular location">
    <subcellularLocation>
        <location evidence="1">Nucleus</location>
    </subcellularLocation>
</comment>
<feature type="domain" description="CCT" evidence="4">
    <location>
        <begin position="64"/>
        <end position="106"/>
    </location>
</feature>
<gene>
    <name evidence="5" type="ORF">BSP0115_LOCUS17396</name>
</gene>
<accession>A0A7S1GF99</accession>
<dbReference type="InterPro" id="IPR045281">
    <property type="entry name" value="CONSTANS-like"/>
</dbReference>
<dbReference type="PANTHER" id="PTHR31319">
    <property type="entry name" value="ZINC FINGER PROTEIN CONSTANS-LIKE 4"/>
    <property type="match status" value="1"/>
</dbReference>
<name>A0A7S1GF99_9STRA</name>
<dbReference type="GO" id="GO:0005634">
    <property type="term" value="C:nucleus"/>
    <property type="evidence" value="ECO:0007669"/>
    <property type="project" value="UniProtKB-SubCell"/>
</dbReference>
<evidence type="ECO:0000313" key="5">
    <source>
        <dbReference type="EMBL" id="CAD8924133.1"/>
    </source>
</evidence>
<sequence>MEYGRGMRTRHATGSLTSSRLRPTRRAAGGPPAGQPSGSAPVIIPSGEKIPGKHYVGAYSPDAREERLRRFYEGRTRRVWDRRVKYDVRKNFADSRVRVKGRFVKKSDEDKLRTALGPGS</sequence>
<dbReference type="AlphaFoldDB" id="A0A7S1GF99"/>
<dbReference type="Pfam" id="PF06203">
    <property type="entry name" value="CCT"/>
    <property type="match status" value="1"/>
</dbReference>
<dbReference type="PROSITE" id="PS51017">
    <property type="entry name" value="CCT"/>
    <property type="match status" value="1"/>
</dbReference>
<feature type="compositionally biased region" description="Low complexity" evidence="3">
    <location>
        <begin position="15"/>
        <end position="41"/>
    </location>
</feature>
<evidence type="ECO:0000259" key="4">
    <source>
        <dbReference type="PROSITE" id="PS51017"/>
    </source>
</evidence>
<feature type="region of interest" description="Disordered" evidence="3">
    <location>
        <begin position="1"/>
        <end position="51"/>
    </location>
</feature>
<evidence type="ECO:0000256" key="3">
    <source>
        <dbReference type="SAM" id="MobiDB-lite"/>
    </source>
</evidence>
<organism evidence="5">
    <name type="scientific">Bicosoecida sp. CB-2014</name>
    <dbReference type="NCBI Taxonomy" id="1486930"/>
    <lineage>
        <taxon>Eukaryota</taxon>
        <taxon>Sar</taxon>
        <taxon>Stramenopiles</taxon>
        <taxon>Bigyra</taxon>
        <taxon>Opalozoa</taxon>
        <taxon>Bicosoecida</taxon>
    </lineage>
</organism>